<evidence type="ECO:0000313" key="7">
    <source>
        <dbReference type="Proteomes" id="UP001530377"/>
    </source>
</evidence>
<feature type="compositionally biased region" description="Basic residues" evidence="5">
    <location>
        <begin position="230"/>
        <end position="240"/>
    </location>
</feature>
<dbReference type="Proteomes" id="UP001530377">
    <property type="component" value="Unassembled WGS sequence"/>
</dbReference>
<keyword evidence="2" id="KW-0645">Protease</keyword>
<evidence type="ECO:0000256" key="2">
    <source>
        <dbReference type="ARBA" id="ARBA00022670"/>
    </source>
</evidence>
<reference evidence="6 7" key="1">
    <citation type="submission" date="2024-10" db="EMBL/GenBank/DDBJ databases">
        <title>Updated reference genomes for cyclostephanoid diatoms.</title>
        <authorList>
            <person name="Roberts W.R."/>
            <person name="Alverson A.J."/>
        </authorList>
    </citation>
    <scope>NUCLEOTIDE SEQUENCE [LARGE SCALE GENOMIC DNA]</scope>
    <source>
        <strain evidence="6 7">AJA228-03</strain>
    </source>
</reference>
<evidence type="ECO:0000313" key="6">
    <source>
        <dbReference type="EMBL" id="KAL3822474.1"/>
    </source>
</evidence>
<dbReference type="GO" id="GO:0006508">
    <property type="term" value="P:proteolysis"/>
    <property type="evidence" value="ECO:0007669"/>
    <property type="project" value="UniProtKB-KW"/>
</dbReference>
<dbReference type="InterPro" id="IPR005320">
    <property type="entry name" value="Peptidase_S51"/>
</dbReference>
<dbReference type="AlphaFoldDB" id="A0ABD3SD65"/>
<evidence type="ECO:0000256" key="5">
    <source>
        <dbReference type="SAM" id="MobiDB-lite"/>
    </source>
</evidence>
<keyword evidence="7" id="KW-1185">Reference proteome</keyword>
<dbReference type="PANTHER" id="PTHR20842">
    <property type="entry name" value="PROTEASE S51 ALPHA-ASPARTYL DIPEPTIDASE"/>
    <property type="match status" value="1"/>
</dbReference>
<dbReference type="Gene3D" id="3.40.50.880">
    <property type="match status" value="1"/>
</dbReference>
<feature type="region of interest" description="Disordered" evidence="5">
    <location>
        <begin position="221"/>
        <end position="240"/>
    </location>
</feature>
<dbReference type="EMBL" id="JALLPB020000065">
    <property type="protein sequence ID" value="KAL3822474.1"/>
    <property type="molecule type" value="Genomic_DNA"/>
</dbReference>
<sequence>MRAVSAIPPALSIICHILPTASTFAASSPARRSRRVGRWGGSSLPGASNADVDVVVSSSPPSDRDDRIDRDDERDSPPRWASRALLFSSFEDGLSSNDAARSFLLHSLVDSMLLERIDDVEDDVRTSASFSPCNGPRTDVIDELTRLDELRESGRRLLVDEASPSDVGGGGREYDFRAIDYWSKGAMRHLHRPRTGNGDEGSRPVRARVLYVPTAMYALDAGSSCTPGKQRQRARSDGKKRRDKLLDLVADLLTLADDDTNDRNRRMIGVLSTTLDLHDGSLKQHVGSDDMSLFPRNGMDALTTWRPHLVYVEGGNTFWLRHCMEGGGYMSAMRDACCGAGGVTRGGGYAVYCGKSAGAIVAGLDVGTATWKGWDDPSVVPGMERYDDWSGIPGLDLVGGRSFFPHMTEDWSETVDERSRAMTMTTTMARRRREGEDDSRCDDLVCLGERDALCVMGDERLLLMTSGTGSLN</sequence>
<keyword evidence="3" id="KW-0378">Hydrolase</keyword>
<evidence type="ECO:0000256" key="1">
    <source>
        <dbReference type="ARBA" id="ARBA00006534"/>
    </source>
</evidence>
<protein>
    <submittedName>
        <fullName evidence="6">Uncharacterized protein</fullName>
    </submittedName>
</protein>
<evidence type="ECO:0000256" key="4">
    <source>
        <dbReference type="ARBA" id="ARBA00022825"/>
    </source>
</evidence>
<dbReference type="GO" id="GO:0008236">
    <property type="term" value="F:serine-type peptidase activity"/>
    <property type="evidence" value="ECO:0007669"/>
    <property type="project" value="UniProtKB-KW"/>
</dbReference>
<keyword evidence="4" id="KW-0720">Serine protease</keyword>
<comment type="caution">
    <text evidence="6">The sequence shown here is derived from an EMBL/GenBank/DDBJ whole genome shotgun (WGS) entry which is preliminary data.</text>
</comment>
<feature type="compositionally biased region" description="Low complexity" evidence="5">
    <location>
        <begin position="51"/>
        <end position="61"/>
    </location>
</feature>
<dbReference type="InterPro" id="IPR029062">
    <property type="entry name" value="Class_I_gatase-like"/>
</dbReference>
<dbReference type="Pfam" id="PF03575">
    <property type="entry name" value="Peptidase_S51"/>
    <property type="match status" value="1"/>
</dbReference>
<evidence type="ECO:0000256" key="3">
    <source>
        <dbReference type="ARBA" id="ARBA00022801"/>
    </source>
</evidence>
<feature type="region of interest" description="Disordered" evidence="5">
    <location>
        <begin position="35"/>
        <end position="78"/>
    </location>
</feature>
<dbReference type="PANTHER" id="PTHR20842:SF0">
    <property type="entry name" value="ALPHA-ASPARTYL DIPEPTIDASE"/>
    <property type="match status" value="1"/>
</dbReference>
<gene>
    <name evidence="6" type="ORF">ACHAXA_006902</name>
</gene>
<comment type="similarity">
    <text evidence="1">Belongs to the peptidase S51 family.</text>
</comment>
<accession>A0ABD3SD65</accession>
<proteinExistence type="inferred from homology"/>
<organism evidence="6 7">
    <name type="scientific">Cyclostephanos tholiformis</name>
    <dbReference type="NCBI Taxonomy" id="382380"/>
    <lineage>
        <taxon>Eukaryota</taxon>
        <taxon>Sar</taxon>
        <taxon>Stramenopiles</taxon>
        <taxon>Ochrophyta</taxon>
        <taxon>Bacillariophyta</taxon>
        <taxon>Coscinodiscophyceae</taxon>
        <taxon>Thalassiosirophycidae</taxon>
        <taxon>Stephanodiscales</taxon>
        <taxon>Stephanodiscaceae</taxon>
        <taxon>Cyclostephanos</taxon>
    </lineage>
</organism>
<feature type="compositionally biased region" description="Basic and acidic residues" evidence="5">
    <location>
        <begin position="62"/>
        <end position="77"/>
    </location>
</feature>
<name>A0ABD3SD65_9STRA</name>